<dbReference type="Pfam" id="PF08352">
    <property type="entry name" value="oligo_HPY"/>
    <property type="match status" value="1"/>
</dbReference>
<keyword evidence="3" id="KW-0067">ATP-binding</keyword>
<proteinExistence type="predicted"/>
<evidence type="ECO:0000256" key="1">
    <source>
        <dbReference type="ARBA" id="ARBA00022448"/>
    </source>
</evidence>
<keyword evidence="2" id="KW-0547">Nucleotide-binding</keyword>
<evidence type="ECO:0000256" key="2">
    <source>
        <dbReference type="ARBA" id="ARBA00022741"/>
    </source>
</evidence>
<keyword evidence="6" id="KW-1185">Reference proteome</keyword>
<name>A0ABQ6I0C7_9MICO</name>
<evidence type="ECO:0000313" key="6">
    <source>
        <dbReference type="Proteomes" id="UP001157091"/>
    </source>
</evidence>
<evidence type="ECO:0000313" key="5">
    <source>
        <dbReference type="EMBL" id="GMA24193.1"/>
    </source>
</evidence>
<protein>
    <recommendedName>
        <fullName evidence="4">Oligopeptide/dipeptide ABC transporter C-terminal domain-containing protein</fullName>
    </recommendedName>
</protein>
<sequence length="60" mass="6562">MEYGPTDEVLRAPKTSYTQELIEAAPVADPAVQAEKRKARLRRRKAAAASVDPVEQVPVS</sequence>
<evidence type="ECO:0000259" key="4">
    <source>
        <dbReference type="Pfam" id="PF08352"/>
    </source>
</evidence>
<reference evidence="6" key="1">
    <citation type="journal article" date="2019" name="Int. J. Syst. Evol. Microbiol.">
        <title>The Global Catalogue of Microorganisms (GCM) 10K type strain sequencing project: providing services to taxonomists for standard genome sequencing and annotation.</title>
        <authorList>
            <consortium name="The Broad Institute Genomics Platform"/>
            <consortium name="The Broad Institute Genome Sequencing Center for Infectious Disease"/>
            <person name="Wu L."/>
            <person name="Ma J."/>
        </authorList>
    </citation>
    <scope>NUCLEOTIDE SEQUENCE [LARGE SCALE GENOMIC DNA]</scope>
    <source>
        <strain evidence="6">NBRC 106348</strain>
    </source>
</reference>
<organism evidence="5 6">
    <name type="scientific">Luteimicrobium album</name>
    <dbReference type="NCBI Taxonomy" id="1054550"/>
    <lineage>
        <taxon>Bacteria</taxon>
        <taxon>Bacillati</taxon>
        <taxon>Actinomycetota</taxon>
        <taxon>Actinomycetes</taxon>
        <taxon>Micrococcales</taxon>
        <taxon>Luteimicrobium</taxon>
    </lineage>
</organism>
<evidence type="ECO:0000256" key="3">
    <source>
        <dbReference type="ARBA" id="ARBA00022840"/>
    </source>
</evidence>
<dbReference type="Proteomes" id="UP001157091">
    <property type="component" value="Unassembled WGS sequence"/>
</dbReference>
<dbReference type="InterPro" id="IPR013563">
    <property type="entry name" value="Oligopep_ABC_C"/>
</dbReference>
<dbReference type="EMBL" id="BSUK01000001">
    <property type="protein sequence ID" value="GMA24193.1"/>
    <property type="molecule type" value="Genomic_DNA"/>
</dbReference>
<accession>A0ABQ6I0C7</accession>
<keyword evidence="1" id="KW-0813">Transport</keyword>
<gene>
    <name evidence="5" type="ORF">GCM10025864_19520</name>
</gene>
<feature type="domain" description="Oligopeptide/dipeptide ABC transporter C-terminal" evidence="4">
    <location>
        <begin position="1"/>
        <end position="40"/>
    </location>
</feature>
<comment type="caution">
    <text evidence="5">The sequence shown here is derived from an EMBL/GenBank/DDBJ whole genome shotgun (WGS) entry which is preliminary data.</text>
</comment>